<accession>A0A173VTC9</accession>
<evidence type="ECO:0000313" key="14">
    <source>
        <dbReference type="Proteomes" id="UP000283586"/>
    </source>
</evidence>
<evidence type="ECO:0000313" key="12">
    <source>
        <dbReference type="EMBL" id="RHN11570.1"/>
    </source>
</evidence>
<dbReference type="AlphaFoldDB" id="A0A173VTC9"/>
<dbReference type="GO" id="GO:0042910">
    <property type="term" value="F:xenobiotic transmembrane transporter activity"/>
    <property type="evidence" value="ECO:0007669"/>
    <property type="project" value="InterPro"/>
</dbReference>
<dbReference type="Proteomes" id="UP000283586">
    <property type="component" value="Unassembled WGS sequence"/>
</dbReference>
<evidence type="ECO:0000256" key="1">
    <source>
        <dbReference type="ARBA" id="ARBA00004651"/>
    </source>
</evidence>
<dbReference type="EMBL" id="CYXZ01000035">
    <property type="protein sequence ID" value="CUN29896.1"/>
    <property type="molecule type" value="Genomic_DNA"/>
</dbReference>
<feature type="transmembrane region" description="Helical" evidence="10">
    <location>
        <begin position="92"/>
        <end position="113"/>
    </location>
</feature>
<evidence type="ECO:0000256" key="8">
    <source>
        <dbReference type="ARBA" id="ARBA00023136"/>
    </source>
</evidence>
<feature type="transmembrane region" description="Helical" evidence="10">
    <location>
        <begin position="12"/>
        <end position="34"/>
    </location>
</feature>
<dbReference type="InterPro" id="IPR048279">
    <property type="entry name" value="MdtK-like"/>
</dbReference>
<evidence type="ECO:0000256" key="10">
    <source>
        <dbReference type="SAM" id="Phobius"/>
    </source>
</evidence>
<name>A0A173VTC9_9FIRM</name>
<evidence type="ECO:0000313" key="13">
    <source>
        <dbReference type="Proteomes" id="UP000095350"/>
    </source>
</evidence>
<feature type="transmembrane region" description="Helical" evidence="10">
    <location>
        <begin position="386"/>
        <end position="407"/>
    </location>
</feature>
<dbReference type="RefSeq" id="WP_015522469.1">
    <property type="nucleotide sequence ID" value="NZ_CABIYH010000035.1"/>
</dbReference>
<feature type="transmembrane region" description="Helical" evidence="10">
    <location>
        <begin position="54"/>
        <end position="77"/>
    </location>
</feature>
<dbReference type="PaxDb" id="166486-ERS852572_03420"/>
<dbReference type="Pfam" id="PF01554">
    <property type="entry name" value="MatE"/>
    <property type="match status" value="2"/>
</dbReference>
<evidence type="ECO:0000256" key="2">
    <source>
        <dbReference type="ARBA" id="ARBA00008417"/>
    </source>
</evidence>
<feature type="transmembrane region" description="Helical" evidence="10">
    <location>
        <begin position="195"/>
        <end position="215"/>
    </location>
</feature>
<keyword evidence="4" id="KW-0813">Transport</keyword>
<evidence type="ECO:0000256" key="9">
    <source>
        <dbReference type="ARBA" id="ARBA00023251"/>
    </source>
</evidence>
<keyword evidence="5" id="KW-1003">Cell membrane</keyword>
<dbReference type="GO" id="GO:0046677">
    <property type="term" value="P:response to antibiotic"/>
    <property type="evidence" value="ECO:0007669"/>
    <property type="project" value="UniProtKB-KW"/>
</dbReference>
<dbReference type="STRING" id="166486.ERS852572_03420"/>
<feature type="transmembrane region" description="Helical" evidence="10">
    <location>
        <begin position="275"/>
        <end position="297"/>
    </location>
</feature>
<reference evidence="12 14" key="2">
    <citation type="submission" date="2018-08" db="EMBL/GenBank/DDBJ databases">
        <title>A genome reference for cultivated species of the human gut microbiota.</title>
        <authorList>
            <person name="Zou Y."/>
            <person name="Xue W."/>
            <person name="Luo G."/>
        </authorList>
    </citation>
    <scope>NUCLEOTIDE SEQUENCE [LARGE SCALE GENOMIC DNA]</scope>
    <source>
        <strain evidence="12 14">AF31-21AC</strain>
    </source>
</reference>
<comment type="subcellular location">
    <subcellularLocation>
        <location evidence="1">Cell membrane</location>
        <topology evidence="1">Multi-pass membrane protein</topology>
    </subcellularLocation>
</comment>
<gene>
    <name evidence="11" type="primary">mepA_20</name>
    <name evidence="12" type="ORF">DWZ31_02970</name>
    <name evidence="11" type="ORF">ERS852572_03420</name>
</gene>
<feature type="transmembrane region" description="Helical" evidence="10">
    <location>
        <begin position="413"/>
        <end position="431"/>
    </location>
</feature>
<dbReference type="InterPro" id="IPR051327">
    <property type="entry name" value="MATE_MepA_subfamily"/>
</dbReference>
<feature type="transmembrane region" description="Helical" evidence="10">
    <location>
        <begin position="163"/>
        <end position="183"/>
    </location>
</feature>
<dbReference type="GO" id="GO:0015297">
    <property type="term" value="F:antiporter activity"/>
    <property type="evidence" value="ECO:0007669"/>
    <property type="project" value="InterPro"/>
</dbReference>
<dbReference type="EMBL" id="QRQN01000002">
    <property type="protein sequence ID" value="RHN11570.1"/>
    <property type="molecule type" value="Genomic_DNA"/>
</dbReference>
<dbReference type="GO" id="GO:0005886">
    <property type="term" value="C:plasma membrane"/>
    <property type="evidence" value="ECO:0007669"/>
    <property type="project" value="UniProtKB-SubCell"/>
</dbReference>
<keyword evidence="9" id="KW-0046">Antibiotic resistance</keyword>
<sequence>MAQSISQEFTPVTLLKFALPSMVMMVLMSCYTITDGIFISRFLGDNALSAVNIVYPVINIVLAIGVMLATGGSAVVAKKMGEGKDDEAKDNFSMLVFTGVVASVVILILTILFLEPICHALGANDSLLANCKAYLFTVVLFAPACMLQSLFQTFFVTAGKPHIGMTLVISAGIANAVLDYVFLSPLGFGIEGAALATGIGQLIPAVVGLFYFFFVKGDLYFTKFHFHGSVLSAASFNGASEMVTNIANAVITYAFNKIMLRLAGENGVAAITILLYSQFLFNALFLGFSMGVAPVISYNYGAKNTGGLKSVCKICRRFVIVSSIIITICCNLLSEPIVLLFVGGKTATYDLAVSGFSVFCVTFLFSGYNIFSSALFTALSDGKTSAIISFTRTFVFILLSLLTLPAILGVTGVWLAIPVAEFVTLFLSIFYQRRKRTVYHYA</sequence>
<dbReference type="OrthoDB" id="9808954at2"/>
<dbReference type="Proteomes" id="UP000095350">
    <property type="component" value="Unassembled WGS sequence"/>
</dbReference>
<dbReference type="PIRSF" id="PIRSF006603">
    <property type="entry name" value="DinF"/>
    <property type="match status" value="1"/>
</dbReference>
<proteinExistence type="inferred from homology"/>
<evidence type="ECO:0000313" key="11">
    <source>
        <dbReference type="EMBL" id="CUN29896.1"/>
    </source>
</evidence>
<evidence type="ECO:0000256" key="4">
    <source>
        <dbReference type="ARBA" id="ARBA00022448"/>
    </source>
</evidence>
<organism evidence="11 13">
    <name type="scientific">Roseburia intestinalis</name>
    <dbReference type="NCBI Taxonomy" id="166486"/>
    <lineage>
        <taxon>Bacteria</taxon>
        <taxon>Bacillati</taxon>
        <taxon>Bacillota</taxon>
        <taxon>Clostridia</taxon>
        <taxon>Lachnospirales</taxon>
        <taxon>Lachnospiraceae</taxon>
        <taxon>Roseburia</taxon>
    </lineage>
</organism>
<comment type="similarity">
    <text evidence="2">Belongs to the multi antimicrobial extrusion (MATE) (TC 2.A.66.1) family. MepA subfamily.</text>
</comment>
<keyword evidence="6 10" id="KW-0812">Transmembrane</keyword>
<evidence type="ECO:0000256" key="5">
    <source>
        <dbReference type="ARBA" id="ARBA00022475"/>
    </source>
</evidence>
<feature type="transmembrane region" description="Helical" evidence="10">
    <location>
        <begin position="133"/>
        <end position="151"/>
    </location>
</feature>
<dbReference type="PANTHER" id="PTHR43823">
    <property type="entry name" value="SPORULATION PROTEIN YKVU"/>
    <property type="match status" value="1"/>
</dbReference>
<dbReference type="PANTHER" id="PTHR43823:SF3">
    <property type="entry name" value="MULTIDRUG EXPORT PROTEIN MEPA"/>
    <property type="match status" value="1"/>
</dbReference>
<keyword evidence="8 10" id="KW-0472">Membrane</keyword>
<dbReference type="InterPro" id="IPR002528">
    <property type="entry name" value="MATE_fam"/>
</dbReference>
<evidence type="ECO:0000256" key="3">
    <source>
        <dbReference type="ARBA" id="ARBA00022106"/>
    </source>
</evidence>
<dbReference type="InterPro" id="IPR045070">
    <property type="entry name" value="MATE_MepA-like"/>
</dbReference>
<evidence type="ECO:0000256" key="7">
    <source>
        <dbReference type="ARBA" id="ARBA00022989"/>
    </source>
</evidence>
<feature type="transmembrane region" description="Helical" evidence="10">
    <location>
        <begin position="356"/>
        <end position="379"/>
    </location>
</feature>
<dbReference type="CDD" id="cd13143">
    <property type="entry name" value="MATE_MepA_like"/>
    <property type="match status" value="1"/>
</dbReference>
<reference evidence="11 13" key="1">
    <citation type="submission" date="2015-09" db="EMBL/GenBank/DDBJ databases">
        <authorList>
            <consortium name="Pathogen Informatics"/>
        </authorList>
    </citation>
    <scope>NUCLEOTIDE SEQUENCE [LARGE SCALE GENOMIC DNA]</scope>
    <source>
        <strain evidence="11 13">2789STDY5834960</strain>
    </source>
</reference>
<feature type="transmembrane region" description="Helical" evidence="10">
    <location>
        <begin position="318"/>
        <end position="344"/>
    </location>
</feature>
<protein>
    <recommendedName>
        <fullName evidence="3">Multidrug export protein MepA</fullName>
    </recommendedName>
</protein>
<keyword evidence="7 10" id="KW-1133">Transmembrane helix</keyword>
<evidence type="ECO:0000256" key="6">
    <source>
        <dbReference type="ARBA" id="ARBA00022692"/>
    </source>
</evidence>